<dbReference type="EMBL" id="FLYH01000277">
    <property type="protein sequence ID" value="SCA60251.1"/>
    <property type="molecule type" value="Genomic_DNA"/>
</dbReference>
<protein>
    <recommendedName>
        <fullName evidence="4">VIR protein</fullName>
    </recommendedName>
</protein>
<evidence type="ECO:0008006" key="4">
    <source>
        <dbReference type="Google" id="ProtNLM"/>
    </source>
</evidence>
<evidence type="ECO:0000313" key="3">
    <source>
        <dbReference type="Proteomes" id="UP000196402"/>
    </source>
</evidence>
<feature type="region of interest" description="Disordered" evidence="1">
    <location>
        <begin position="71"/>
        <end position="103"/>
    </location>
</feature>
<dbReference type="VEuPathDB" id="PlasmoDB:PVW1_000009000"/>
<evidence type="ECO:0000256" key="1">
    <source>
        <dbReference type="SAM" id="MobiDB-lite"/>
    </source>
</evidence>
<proteinExistence type="predicted"/>
<gene>
    <name evidence="2" type="ORF">PVT01_000080600</name>
</gene>
<dbReference type="Proteomes" id="UP000196402">
    <property type="component" value="Unassembled WGS sequence"/>
</dbReference>
<dbReference type="VEuPathDB" id="PlasmoDB:PVPAM_140006500"/>
<accession>A0A1G4EAI3</accession>
<dbReference type="VEuPathDB" id="PlasmoDB:PVX_007585"/>
<organism evidence="2 3">
    <name type="scientific">Plasmodium vivax</name>
    <name type="common">malaria parasite P. vivax</name>
    <dbReference type="NCBI Taxonomy" id="5855"/>
    <lineage>
        <taxon>Eukaryota</taxon>
        <taxon>Sar</taxon>
        <taxon>Alveolata</taxon>
        <taxon>Apicomplexa</taxon>
        <taxon>Aconoidasida</taxon>
        <taxon>Haemosporida</taxon>
        <taxon>Plasmodiidae</taxon>
        <taxon>Plasmodium</taxon>
        <taxon>Plasmodium (Plasmodium)</taxon>
    </lineage>
</organism>
<evidence type="ECO:0000313" key="2">
    <source>
        <dbReference type="EMBL" id="SCA60251.1"/>
    </source>
</evidence>
<dbReference type="AlphaFoldDB" id="A0A1G4EAI3"/>
<reference evidence="2 3" key="1">
    <citation type="submission" date="2016-07" db="EMBL/GenBank/DDBJ databases">
        <authorList>
            <consortium name="Pathogen Informatics"/>
        </authorList>
    </citation>
    <scope>NUCLEOTIDE SEQUENCE [LARGE SCALE GENOMIC DNA]</scope>
</reference>
<name>A0A1G4EAI3_PLAVI</name>
<sequence length="292" mass="33519">MLNNESKSQKFNKILQDIEKHANKSLSLYRNESKCNNISIDLRSPQLFKDDTVKEHEIHKEVQTGQIGLQSVDSTSHHATHRITNTLQTEQDNEPTDEGDRANDVRSASIIHREDDVHNEIDSHRDSSHTERINFHIRADEKQKQISPRFQGTVRPSYFSERSSSSEHYPYPTEPLLSNEVEVHTPSFMNTITSTLKNVDPVPVVGVSGGMGALFLLFRYTPVGTFFRGRGYRQRIPTRFDGVYQGFLPGFPSLEEEDTDNESLLDSMEYIKDFSQVFKDLKKGIFQMIKLI</sequence>